<dbReference type="InterPro" id="IPR045211">
    <property type="entry name" value="TFP11/STIP/Ntr1"/>
</dbReference>
<dbReference type="PROSITE" id="PS50174">
    <property type="entry name" value="G_PATCH"/>
    <property type="match status" value="1"/>
</dbReference>
<feature type="region of interest" description="Disordered" evidence="2">
    <location>
        <begin position="1"/>
        <end position="44"/>
    </location>
</feature>
<organism evidence="4">
    <name type="scientific">Oryza nivara</name>
    <name type="common">Indian wild rice</name>
    <name type="synonym">Oryza sativa f. spontanea</name>
    <dbReference type="NCBI Taxonomy" id="4536"/>
    <lineage>
        <taxon>Eukaryota</taxon>
        <taxon>Viridiplantae</taxon>
        <taxon>Streptophyta</taxon>
        <taxon>Embryophyta</taxon>
        <taxon>Tracheophyta</taxon>
        <taxon>Spermatophyta</taxon>
        <taxon>Magnoliopsida</taxon>
        <taxon>Liliopsida</taxon>
        <taxon>Poales</taxon>
        <taxon>Poaceae</taxon>
        <taxon>BOP clade</taxon>
        <taxon>Oryzoideae</taxon>
        <taxon>Oryzeae</taxon>
        <taxon>Oryzinae</taxon>
        <taxon>Oryza</taxon>
    </lineage>
</organism>
<name>A0A0E0H342_ORYNI</name>
<dbReference type="GO" id="GO:0000390">
    <property type="term" value="P:spliceosomal complex disassembly"/>
    <property type="evidence" value="ECO:0007669"/>
    <property type="project" value="InterPro"/>
</dbReference>
<dbReference type="InterPro" id="IPR022783">
    <property type="entry name" value="GCFC_dom"/>
</dbReference>
<accession>A0A0E0H342</accession>
<sequence length="970" mass="108906">MASVGDEGRNQGGSLSHGETNAGQESETSDRTPPNSSNTKTSGVQEIAAAASKDVPTIHFVRVSSGDTDHHCQLLFSPPAYCNSYYPPLPPQPGSMATNQIVARLMAQMNYEEGTGLGKYGHGIIDPINPTKKYGKGGVGKFESSYDSDSDYDTGPPVEPKLERGTGEAEPEAVVDVEEVRAMDTLQREREAYAAARAWERRHEKVRAYNMRGQRPPKHTTAADDWEGMASRYTAIKPALKVVRELNESGKLTLGGLIHEFAGVKAKFPEDYRTNREYGGTQPLLNRTLVMVEALKDKLGADASAAYPRLIHDLVMAPPLDAWWWSAEEREPMLRFVNRWKGLLPQATMDSILDEVILPTLVAATDVFRPTRPSKLSVCAGMWIPHLGHACLRIVYIISRRLRDWLCGGISEYDYKLALPWKNVFDPASWDEHIERHVLPHLRKALHDLEISIRMTWLQNNNFFPLVMRWASIVPVKYMVPLLIQGFFKKWMYANYLYLMGERPRLDEAMAWYEVWKGLFTPELLAEKRVVVHVEAGLDMINRATQGLEISAPRRIDPIEMTSRPRNAALGAVEGSHGWEALDIERTFATLREESAAYAAKRAQKTLRASGSASTARRLVLSSHDGEDRGPVPAEEEIVSAMAVIRGETSSRTLTLGGLICEFEGLKEKFPEAYGTFQLAQTAAHLTAPWLRPLLRPQDGRWDILQRPAWALALVQSLRNILQEEEDAPSAGMSAYAMLIDKTWKDTLPPSALAFIILEKVVMPELVADVMDRASQRLGEPVDPASVWVSPWIPHLGVDRLHGVYLDIAGELGRWMKGRDVTRCAYGKVSQWKGVFDPETWDEFVTVQRHVVPVVSRSLRDPTISPTRTWGGSNTFPLVMRWALLVPARYMVPVLESEFFAKWRYAVYPFVTEVRPIPGKAAVWYQSWKDLFTPELLADERVLLQLETGLGMINRAAQGQQISWPEHSDV</sequence>
<dbReference type="InterPro" id="IPR000467">
    <property type="entry name" value="G_patch_dom"/>
</dbReference>
<dbReference type="eggNOG" id="KOG2184">
    <property type="taxonomic scope" value="Eukaryota"/>
</dbReference>
<dbReference type="HOGENOM" id="CLU_012894_0_0_1"/>
<protein>
    <recommendedName>
        <fullName evidence="3">G-patch domain-containing protein</fullName>
    </recommendedName>
</protein>
<evidence type="ECO:0000259" key="3">
    <source>
        <dbReference type="PROSITE" id="PS50174"/>
    </source>
</evidence>
<dbReference type="PANTHER" id="PTHR23329:SF1">
    <property type="entry name" value="TUFTELIN-INTERACTING PROTEIN 11"/>
    <property type="match status" value="1"/>
</dbReference>
<dbReference type="Pfam" id="PF01585">
    <property type="entry name" value="G-patch"/>
    <property type="match status" value="1"/>
</dbReference>
<dbReference type="GO" id="GO:0003676">
    <property type="term" value="F:nucleic acid binding"/>
    <property type="evidence" value="ECO:0007669"/>
    <property type="project" value="InterPro"/>
</dbReference>
<comment type="similarity">
    <text evidence="1">Belongs to the TFP11/STIP family.</text>
</comment>
<evidence type="ECO:0000256" key="2">
    <source>
        <dbReference type="SAM" id="MobiDB-lite"/>
    </source>
</evidence>
<evidence type="ECO:0000256" key="1">
    <source>
        <dbReference type="ARBA" id="ARBA00010900"/>
    </source>
</evidence>
<feature type="compositionally biased region" description="Polar residues" evidence="2">
    <location>
        <begin position="12"/>
        <end position="44"/>
    </location>
</feature>
<dbReference type="Pfam" id="PF07842">
    <property type="entry name" value="GCFC"/>
    <property type="match status" value="2"/>
</dbReference>
<keyword evidence="5" id="KW-1185">Reference proteome</keyword>
<dbReference type="OMA" id="RIDPIEM"/>
<dbReference type="Proteomes" id="UP000006591">
    <property type="component" value="Chromosome 4"/>
</dbReference>
<dbReference type="EnsemblPlants" id="ONIVA04G16890.1">
    <property type="protein sequence ID" value="ONIVA04G16890.1"/>
    <property type="gene ID" value="ONIVA04G16890"/>
</dbReference>
<feature type="domain" description="G-patch" evidence="3">
    <location>
        <begin position="98"/>
        <end position="144"/>
    </location>
</feature>
<feature type="region of interest" description="Disordered" evidence="2">
    <location>
        <begin position="144"/>
        <end position="171"/>
    </location>
</feature>
<dbReference type="Gramene" id="ONIVA04G16890.1">
    <property type="protein sequence ID" value="ONIVA04G16890.1"/>
    <property type="gene ID" value="ONIVA04G16890"/>
</dbReference>
<dbReference type="GO" id="GO:0071008">
    <property type="term" value="C:U2-type post-mRNA release spliceosomal complex"/>
    <property type="evidence" value="ECO:0007669"/>
    <property type="project" value="TreeGrafter"/>
</dbReference>
<dbReference type="STRING" id="4536.A0A0E0H342"/>
<dbReference type="AlphaFoldDB" id="A0A0E0H342"/>
<evidence type="ECO:0000313" key="5">
    <source>
        <dbReference type="Proteomes" id="UP000006591"/>
    </source>
</evidence>
<proteinExistence type="inferred from homology"/>
<dbReference type="PANTHER" id="PTHR23329">
    <property type="entry name" value="TUFTELIN-INTERACTING PROTEIN 11-RELATED"/>
    <property type="match status" value="1"/>
</dbReference>
<evidence type="ECO:0000313" key="4">
    <source>
        <dbReference type="EnsemblPlants" id="ONIVA04G16890.1"/>
    </source>
</evidence>
<dbReference type="SMART" id="SM00443">
    <property type="entry name" value="G_patch"/>
    <property type="match status" value="1"/>
</dbReference>
<reference evidence="4" key="1">
    <citation type="submission" date="2015-04" db="UniProtKB">
        <authorList>
            <consortium name="EnsemblPlants"/>
        </authorList>
    </citation>
    <scope>IDENTIFICATION</scope>
    <source>
        <strain evidence="4">SL10</strain>
    </source>
</reference>
<reference evidence="4" key="2">
    <citation type="submission" date="2018-04" db="EMBL/GenBank/DDBJ databases">
        <title>OnivRS2 (Oryza nivara Reference Sequence Version 2).</title>
        <authorList>
            <person name="Zhang J."/>
            <person name="Kudrna D."/>
            <person name="Lee S."/>
            <person name="Talag J."/>
            <person name="Rajasekar S."/>
            <person name="Welchert J."/>
            <person name="Hsing Y.-I."/>
            <person name="Wing R.A."/>
        </authorList>
    </citation>
    <scope>NUCLEOTIDE SEQUENCE [LARGE SCALE GENOMIC DNA]</scope>
    <source>
        <strain evidence="4">SL10</strain>
    </source>
</reference>